<keyword evidence="2" id="KW-1185">Reference proteome</keyword>
<keyword evidence="1" id="KW-0645">Protease</keyword>
<comment type="caution">
    <text evidence="1">The sequence shown here is derived from an EMBL/GenBank/DDBJ whole genome shotgun (WGS) entry which is preliminary data.</text>
</comment>
<sequence length="272" mass="29985">MRVLIMSDMEGVSGIVTWKQVEGGSPMYEEGRRLYTEEINAAVRGAVAAGATEIVAVDCHGAGGDWTFNSYVPELLHPACEWVAHHTWSRYTELLEQGCDAALMVGMHARAGTPDGVMCHTISTVTWRNLWFNEDLVGELGINAALCGHFGCPVALVTGDEATCREGREILGDDPVYVAVKRGLSRYSARQIPPVRARQMIEDGAREALSRVKKGRVYAVGSPTTITVEVETVERVGQFRNRKGVEVDGMKVYSRAENWMAAWDQIWPQAEK</sequence>
<evidence type="ECO:0000313" key="2">
    <source>
        <dbReference type="Proteomes" id="UP000520814"/>
    </source>
</evidence>
<dbReference type="InterPro" id="IPR036177">
    <property type="entry name" value="Peptidase_M55_sf"/>
</dbReference>
<organism evidence="1 2">
    <name type="scientific">Armatimonas rosea</name>
    <dbReference type="NCBI Taxonomy" id="685828"/>
    <lineage>
        <taxon>Bacteria</taxon>
        <taxon>Bacillati</taxon>
        <taxon>Armatimonadota</taxon>
        <taxon>Armatimonadia</taxon>
        <taxon>Armatimonadales</taxon>
        <taxon>Armatimonadaceae</taxon>
        <taxon>Armatimonas</taxon>
    </lineage>
</organism>
<dbReference type="EC" id="3.4.11.-" evidence="1"/>
<accession>A0A7W9SQU4</accession>
<dbReference type="Proteomes" id="UP000520814">
    <property type="component" value="Unassembled WGS sequence"/>
</dbReference>
<dbReference type="InterPro" id="IPR027476">
    <property type="entry name" value="DppA_N"/>
</dbReference>
<dbReference type="Gene3D" id="3.30.1360.130">
    <property type="entry name" value="Dipeptide transport protein"/>
    <property type="match status" value="1"/>
</dbReference>
<dbReference type="RefSeq" id="WP_184197359.1">
    <property type="nucleotide sequence ID" value="NZ_JACHGW010000002.1"/>
</dbReference>
<dbReference type="InterPro" id="IPR007035">
    <property type="entry name" value="Peptidase_M55"/>
</dbReference>
<dbReference type="CDD" id="cd08663">
    <property type="entry name" value="DAP_dppA_1"/>
    <property type="match status" value="1"/>
</dbReference>
<protein>
    <submittedName>
        <fullName evidence="1">D-amino peptidase</fullName>
        <ecNumber evidence="1">3.4.11.-</ecNumber>
    </submittedName>
</protein>
<dbReference type="Gene3D" id="3.40.50.10780">
    <property type="entry name" value="Dipeptide transport protein"/>
    <property type="match status" value="1"/>
</dbReference>
<keyword evidence="1" id="KW-0031">Aminopeptidase</keyword>
<dbReference type="Pfam" id="PF04951">
    <property type="entry name" value="Peptidase_M55"/>
    <property type="match status" value="1"/>
</dbReference>
<dbReference type="EMBL" id="JACHGW010000002">
    <property type="protein sequence ID" value="MBB6051127.1"/>
    <property type="molecule type" value="Genomic_DNA"/>
</dbReference>
<gene>
    <name evidence="1" type="ORF">HNQ39_002918</name>
</gene>
<proteinExistence type="predicted"/>
<dbReference type="AlphaFoldDB" id="A0A7W9SQU4"/>
<dbReference type="SUPFAM" id="SSF63992">
    <property type="entry name" value="Dipeptide transport protein"/>
    <property type="match status" value="1"/>
</dbReference>
<reference evidence="1 2" key="1">
    <citation type="submission" date="2020-08" db="EMBL/GenBank/DDBJ databases">
        <title>Genomic Encyclopedia of Type Strains, Phase IV (KMG-IV): sequencing the most valuable type-strain genomes for metagenomic binning, comparative biology and taxonomic classification.</title>
        <authorList>
            <person name="Goeker M."/>
        </authorList>
    </citation>
    <scope>NUCLEOTIDE SEQUENCE [LARGE SCALE GENOMIC DNA]</scope>
    <source>
        <strain evidence="1 2">DSM 23562</strain>
    </source>
</reference>
<name>A0A7W9SQU4_ARMRO</name>
<dbReference type="GO" id="GO:0004177">
    <property type="term" value="F:aminopeptidase activity"/>
    <property type="evidence" value="ECO:0007669"/>
    <property type="project" value="UniProtKB-KW"/>
</dbReference>
<evidence type="ECO:0000313" key="1">
    <source>
        <dbReference type="EMBL" id="MBB6051127.1"/>
    </source>
</evidence>
<keyword evidence="1" id="KW-0378">Hydrolase</keyword>